<name>A0A5C7IY69_9ROSI</name>
<sequence length="428" mass="48466">MLRGEEDSDGNEGENASEEEKSGEEIEELLEEEMTISHQALNGGSKGIQTIKLRGLVKNMEITILVDSGSTHNFLDPESAKFTRDNNTSDIRYLIDISSLKSHGCYFESNGHLKSPRLQLLSPKSQLSQPKQKGPLDVYYSQSPHQSETVVRSRQTKLGENDASKKVFRDRACKCFARWMYDAAVPFNAVKHDSFQAFIEAVGQHGLDGWKDMRERTLINFLINSPKGSMFMESIDVSAYAKTGEKMFELFSKVVDKIGPSNVVQVVTDSASNNVLAGKLLEAKYPNLFWTPCAAHCLDLILEDIFKIPNMKQTFERAISVHSYIYGRTGLINMMRKFTKMKELLRPAKIRRRYEMCDTIDPIYLNNIDDSNEWLTRRLDDENDVDDELVFTEEDGLTWNIVATAAGVREPSYRTRQSVRGGSSSRAP</sequence>
<reference evidence="4" key="1">
    <citation type="journal article" date="2019" name="Gigascience">
        <title>De novo genome assembly of the endangered Acer yangbiense, a plant species with extremely small populations endemic to Yunnan Province, China.</title>
        <authorList>
            <person name="Yang J."/>
            <person name="Wariss H.M."/>
            <person name="Tao L."/>
            <person name="Zhang R."/>
            <person name="Yun Q."/>
            <person name="Hollingsworth P."/>
            <person name="Dao Z."/>
            <person name="Luo G."/>
            <person name="Guo H."/>
            <person name="Ma Y."/>
            <person name="Sun W."/>
        </authorList>
    </citation>
    <scope>NUCLEOTIDE SEQUENCE [LARGE SCALE GENOMIC DNA]</scope>
    <source>
        <strain evidence="4">cv. Malutang</strain>
    </source>
</reference>
<dbReference type="InterPro" id="IPR012337">
    <property type="entry name" value="RNaseH-like_sf"/>
</dbReference>
<dbReference type="Pfam" id="PF04937">
    <property type="entry name" value="DUF659"/>
    <property type="match status" value="1"/>
</dbReference>
<dbReference type="OrthoDB" id="2442898at2759"/>
<evidence type="ECO:0000259" key="2">
    <source>
        <dbReference type="Pfam" id="PF04937"/>
    </source>
</evidence>
<dbReference type="PANTHER" id="PTHR32166">
    <property type="entry name" value="OSJNBA0013A04.12 PROTEIN"/>
    <property type="match status" value="1"/>
</dbReference>
<gene>
    <name evidence="3" type="ORF">EZV62_001975</name>
</gene>
<feature type="region of interest" description="Disordered" evidence="1">
    <location>
        <begin position="1"/>
        <end position="25"/>
    </location>
</feature>
<organism evidence="3 4">
    <name type="scientific">Acer yangbiense</name>
    <dbReference type="NCBI Taxonomy" id="1000413"/>
    <lineage>
        <taxon>Eukaryota</taxon>
        <taxon>Viridiplantae</taxon>
        <taxon>Streptophyta</taxon>
        <taxon>Embryophyta</taxon>
        <taxon>Tracheophyta</taxon>
        <taxon>Spermatophyta</taxon>
        <taxon>Magnoliopsida</taxon>
        <taxon>eudicotyledons</taxon>
        <taxon>Gunneridae</taxon>
        <taxon>Pentapetalae</taxon>
        <taxon>rosids</taxon>
        <taxon>malvids</taxon>
        <taxon>Sapindales</taxon>
        <taxon>Sapindaceae</taxon>
        <taxon>Hippocastanoideae</taxon>
        <taxon>Acereae</taxon>
        <taxon>Acer</taxon>
    </lineage>
</organism>
<dbReference type="PANTHER" id="PTHR32166:SF74">
    <property type="entry name" value="OS05G0256350 PROTEIN"/>
    <property type="match status" value="1"/>
</dbReference>
<evidence type="ECO:0000313" key="3">
    <source>
        <dbReference type="EMBL" id="TXG73396.1"/>
    </source>
</evidence>
<dbReference type="AlphaFoldDB" id="A0A5C7IY69"/>
<protein>
    <recommendedName>
        <fullName evidence="2">DUF659 domain-containing protein</fullName>
    </recommendedName>
</protein>
<comment type="caution">
    <text evidence="3">The sequence shown here is derived from an EMBL/GenBank/DDBJ whole genome shotgun (WGS) entry which is preliminary data.</text>
</comment>
<dbReference type="SUPFAM" id="SSF53098">
    <property type="entry name" value="Ribonuclease H-like"/>
    <property type="match status" value="1"/>
</dbReference>
<feature type="compositionally biased region" description="Acidic residues" evidence="1">
    <location>
        <begin position="1"/>
        <end position="17"/>
    </location>
</feature>
<evidence type="ECO:0000313" key="4">
    <source>
        <dbReference type="Proteomes" id="UP000323000"/>
    </source>
</evidence>
<dbReference type="EMBL" id="VAHF01000001">
    <property type="protein sequence ID" value="TXG73396.1"/>
    <property type="molecule type" value="Genomic_DNA"/>
</dbReference>
<accession>A0A5C7IY69</accession>
<feature type="domain" description="DUF659" evidence="2">
    <location>
        <begin position="207"/>
        <end position="319"/>
    </location>
</feature>
<keyword evidence="4" id="KW-1185">Reference proteome</keyword>
<dbReference type="Proteomes" id="UP000323000">
    <property type="component" value="Chromosome 1"/>
</dbReference>
<proteinExistence type="predicted"/>
<evidence type="ECO:0000256" key="1">
    <source>
        <dbReference type="SAM" id="MobiDB-lite"/>
    </source>
</evidence>
<dbReference type="InterPro" id="IPR007021">
    <property type="entry name" value="DUF659"/>
</dbReference>